<reference evidence="1" key="1">
    <citation type="submission" date="2023-09" db="EMBL/GenBank/DDBJ databases">
        <title>Undibacterium sp. 20NA77.5 isolated from freshwater.</title>
        <authorList>
            <person name="Le V."/>
            <person name="Ko S.-R."/>
            <person name="Ahn C.-Y."/>
            <person name="Oh H.-M."/>
        </authorList>
    </citation>
    <scope>NUCLEOTIDE SEQUENCE</scope>
    <source>
        <strain evidence="1">20NA77.5</strain>
    </source>
</reference>
<name>A0ABY9RI97_9BURK</name>
<dbReference type="RefSeq" id="WP_309482434.1">
    <property type="nucleotide sequence ID" value="NZ_CP133720.1"/>
</dbReference>
<organism evidence="1 2">
    <name type="scientific">Undibacterium cyanobacteriorum</name>
    <dbReference type="NCBI Taxonomy" id="3073561"/>
    <lineage>
        <taxon>Bacteria</taxon>
        <taxon>Pseudomonadati</taxon>
        <taxon>Pseudomonadota</taxon>
        <taxon>Betaproteobacteria</taxon>
        <taxon>Burkholderiales</taxon>
        <taxon>Oxalobacteraceae</taxon>
        <taxon>Undibacterium</taxon>
    </lineage>
</organism>
<proteinExistence type="predicted"/>
<dbReference type="EMBL" id="CP133720">
    <property type="protein sequence ID" value="WMW80943.1"/>
    <property type="molecule type" value="Genomic_DNA"/>
</dbReference>
<dbReference type="Pfam" id="PF11747">
    <property type="entry name" value="RebB"/>
    <property type="match status" value="1"/>
</dbReference>
<keyword evidence="2" id="KW-1185">Reference proteome</keyword>
<sequence>MSNSLTDSVATVTCLNPGLAASVSMGLVSMAQAHAIGIQMMNAMQNQRSAQVTANASLVQCCALMISAGAAEATKG</sequence>
<dbReference type="Proteomes" id="UP001181355">
    <property type="component" value="Chromosome"/>
</dbReference>
<protein>
    <submittedName>
        <fullName evidence="1">RebB family R body protein</fullName>
    </submittedName>
</protein>
<gene>
    <name evidence="1" type="ORF">RF679_01355</name>
</gene>
<evidence type="ECO:0000313" key="2">
    <source>
        <dbReference type="Proteomes" id="UP001181355"/>
    </source>
</evidence>
<accession>A0ABY9RI97</accession>
<dbReference type="InterPro" id="IPR021070">
    <property type="entry name" value="Killing_trait_RebB"/>
</dbReference>
<evidence type="ECO:0000313" key="1">
    <source>
        <dbReference type="EMBL" id="WMW80943.1"/>
    </source>
</evidence>